<dbReference type="RefSeq" id="WP_187242548.1">
    <property type="nucleotide sequence ID" value="NZ_BAAAOK010000015.1"/>
</dbReference>
<proteinExistence type="inferred from homology"/>
<evidence type="ECO:0000256" key="12">
    <source>
        <dbReference type="SAM" id="MobiDB-lite"/>
    </source>
</evidence>
<dbReference type="PRINTS" id="PR00781">
    <property type="entry name" value="LIPOSIGPTASE"/>
</dbReference>
<dbReference type="Pfam" id="PF01252">
    <property type="entry name" value="Peptidase_A8"/>
    <property type="match status" value="1"/>
</dbReference>
<dbReference type="NCBIfam" id="TIGR00077">
    <property type="entry name" value="lspA"/>
    <property type="match status" value="1"/>
</dbReference>
<feature type="transmembrane region" description="Helical" evidence="9">
    <location>
        <begin position="39"/>
        <end position="63"/>
    </location>
</feature>
<dbReference type="PANTHER" id="PTHR33695:SF1">
    <property type="entry name" value="LIPOPROTEIN SIGNAL PEPTIDASE"/>
    <property type="match status" value="1"/>
</dbReference>
<protein>
    <recommendedName>
        <fullName evidence="9">Lipoprotein signal peptidase</fullName>
        <ecNumber evidence="9">3.4.23.36</ecNumber>
    </recommendedName>
    <alternativeName>
        <fullName evidence="9">Prolipoprotein signal peptidase</fullName>
    </alternativeName>
    <alternativeName>
        <fullName evidence="9">Signal peptidase II</fullName>
        <shortName evidence="9">SPase II</shortName>
    </alternativeName>
</protein>
<sequence length="271" mass="27360">MQTTRGASLTDAKKHEETGATPSGGLTHDEHVPPRRVGVLLGVAVLALVLDLGTKIVAVARLADRDPIELLGGLLTLRVTRNSGAAFSIATGLTVVLTLIAIGVVIAILRTARRLRSLPWAISLGLLLGGATGNLVDRLFRSPAPLKGHVVDWIELPNWPVFNLADSAIVCGGVLAVLLAARGLQLDGTRVTDSDSSPGSDSSSGSEPASGSGDEGGADAGSGERSGDETVQAPPAGTVSRAEAETGNGEAEPAPGPGGGDPEKGPREGTS</sequence>
<name>A0ABR7LLU0_9ACTN</name>
<organism evidence="13 14">
    <name type="scientific">Actinomadura alba</name>
    <dbReference type="NCBI Taxonomy" id="406431"/>
    <lineage>
        <taxon>Bacteria</taxon>
        <taxon>Bacillati</taxon>
        <taxon>Actinomycetota</taxon>
        <taxon>Actinomycetes</taxon>
        <taxon>Streptosporangiales</taxon>
        <taxon>Thermomonosporaceae</taxon>
        <taxon>Actinomadura</taxon>
    </lineage>
</organism>
<keyword evidence="5 9" id="KW-0064">Aspartyl protease</keyword>
<keyword evidence="7 9" id="KW-1133">Transmembrane helix</keyword>
<evidence type="ECO:0000256" key="5">
    <source>
        <dbReference type="ARBA" id="ARBA00022750"/>
    </source>
</evidence>
<dbReference type="PANTHER" id="PTHR33695">
    <property type="entry name" value="LIPOPROTEIN SIGNAL PEPTIDASE"/>
    <property type="match status" value="1"/>
</dbReference>
<evidence type="ECO:0000256" key="10">
    <source>
        <dbReference type="RuleBase" id="RU000594"/>
    </source>
</evidence>
<comment type="subcellular location">
    <subcellularLocation>
        <location evidence="9">Cell membrane</location>
        <topology evidence="9">Multi-pass membrane protein</topology>
    </subcellularLocation>
</comment>
<evidence type="ECO:0000256" key="6">
    <source>
        <dbReference type="ARBA" id="ARBA00022801"/>
    </source>
</evidence>
<dbReference type="InterPro" id="IPR001872">
    <property type="entry name" value="Peptidase_A8"/>
</dbReference>
<dbReference type="HAMAP" id="MF_00161">
    <property type="entry name" value="LspA"/>
    <property type="match status" value="1"/>
</dbReference>
<dbReference type="EC" id="3.4.23.36" evidence="9"/>
<comment type="caution">
    <text evidence="13">The sequence shown here is derived from an EMBL/GenBank/DDBJ whole genome shotgun (WGS) entry which is preliminary data.</text>
</comment>
<accession>A0ABR7LLU0</accession>
<keyword evidence="14" id="KW-1185">Reference proteome</keyword>
<evidence type="ECO:0000256" key="2">
    <source>
        <dbReference type="ARBA" id="ARBA00022475"/>
    </source>
</evidence>
<feature type="compositionally biased region" description="Basic and acidic residues" evidence="12">
    <location>
        <begin position="261"/>
        <end position="271"/>
    </location>
</feature>
<dbReference type="Proteomes" id="UP000805614">
    <property type="component" value="Unassembled WGS sequence"/>
</dbReference>
<evidence type="ECO:0000313" key="13">
    <source>
        <dbReference type="EMBL" id="MBC6465569.1"/>
    </source>
</evidence>
<evidence type="ECO:0000256" key="4">
    <source>
        <dbReference type="ARBA" id="ARBA00022692"/>
    </source>
</evidence>
<evidence type="ECO:0000256" key="8">
    <source>
        <dbReference type="ARBA" id="ARBA00023136"/>
    </source>
</evidence>
<evidence type="ECO:0000256" key="9">
    <source>
        <dbReference type="HAMAP-Rule" id="MF_00161"/>
    </source>
</evidence>
<reference evidence="13 14" key="1">
    <citation type="submission" date="2020-06" db="EMBL/GenBank/DDBJ databases">
        <title>Actinomadura xiongansis sp. nov., isolated from soil of Baiyangdian.</title>
        <authorList>
            <person name="Zhang X."/>
        </authorList>
    </citation>
    <scope>NUCLEOTIDE SEQUENCE [LARGE SCALE GENOMIC DNA]</scope>
    <source>
        <strain evidence="13 14">HBUM206468</strain>
    </source>
</reference>
<keyword evidence="3 9" id="KW-0645">Protease</keyword>
<gene>
    <name evidence="9" type="primary">lspA</name>
    <name evidence="13" type="ORF">HKK74_08685</name>
</gene>
<keyword evidence="4 9" id="KW-0812">Transmembrane</keyword>
<evidence type="ECO:0000256" key="7">
    <source>
        <dbReference type="ARBA" id="ARBA00022989"/>
    </source>
</evidence>
<comment type="catalytic activity">
    <reaction evidence="9 10">
        <text>Release of signal peptides from bacterial membrane prolipoproteins. Hydrolyzes -Xaa-Yaa-Zaa-|-(S,diacylglyceryl)Cys-, in which Xaa is hydrophobic (preferably Leu), and Yaa (Ala or Ser) and Zaa (Gly or Ala) have small, neutral side chains.</text>
        <dbReference type="EC" id="3.4.23.36"/>
    </reaction>
</comment>
<evidence type="ECO:0000256" key="3">
    <source>
        <dbReference type="ARBA" id="ARBA00022670"/>
    </source>
</evidence>
<keyword evidence="6 9" id="KW-0378">Hydrolase</keyword>
<keyword evidence="2 9" id="KW-1003">Cell membrane</keyword>
<feature type="transmembrane region" description="Helical" evidence="9">
    <location>
        <begin position="83"/>
        <end position="109"/>
    </location>
</feature>
<dbReference type="PROSITE" id="PS00855">
    <property type="entry name" value="SPASE_II"/>
    <property type="match status" value="1"/>
</dbReference>
<feature type="region of interest" description="Disordered" evidence="12">
    <location>
        <begin position="1"/>
        <end position="31"/>
    </location>
</feature>
<evidence type="ECO:0000256" key="11">
    <source>
        <dbReference type="RuleBase" id="RU004181"/>
    </source>
</evidence>
<dbReference type="GO" id="GO:0004190">
    <property type="term" value="F:aspartic-type endopeptidase activity"/>
    <property type="evidence" value="ECO:0007669"/>
    <property type="project" value="UniProtKB-EC"/>
</dbReference>
<keyword evidence="8 9" id="KW-0472">Membrane</keyword>
<feature type="transmembrane region" description="Helical" evidence="9">
    <location>
        <begin position="121"/>
        <end position="140"/>
    </location>
</feature>
<comment type="pathway">
    <text evidence="9">Protein modification; lipoprotein biosynthesis (signal peptide cleavage).</text>
</comment>
<feature type="active site" evidence="9">
    <location>
        <position position="152"/>
    </location>
</feature>
<feature type="active site" evidence="9">
    <location>
        <position position="166"/>
    </location>
</feature>
<evidence type="ECO:0000256" key="1">
    <source>
        <dbReference type="ARBA" id="ARBA00006139"/>
    </source>
</evidence>
<feature type="transmembrane region" description="Helical" evidence="9">
    <location>
        <begin position="160"/>
        <end position="181"/>
    </location>
</feature>
<comment type="similarity">
    <text evidence="1 9 11">Belongs to the peptidase A8 family.</text>
</comment>
<comment type="function">
    <text evidence="9 10">This protein specifically catalyzes the removal of signal peptides from prolipoproteins.</text>
</comment>
<feature type="compositionally biased region" description="Low complexity" evidence="12">
    <location>
        <begin position="194"/>
        <end position="212"/>
    </location>
</feature>
<evidence type="ECO:0000313" key="14">
    <source>
        <dbReference type="Proteomes" id="UP000805614"/>
    </source>
</evidence>
<dbReference type="EMBL" id="JABVEC010000004">
    <property type="protein sequence ID" value="MBC6465569.1"/>
    <property type="molecule type" value="Genomic_DNA"/>
</dbReference>
<feature type="region of interest" description="Disordered" evidence="12">
    <location>
        <begin position="189"/>
        <end position="271"/>
    </location>
</feature>